<dbReference type="OrthoDB" id="5565075at2759"/>
<evidence type="ECO:0000313" key="3">
    <source>
        <dbReference type="EMBL" id="CAD7253850.1"/>
    </source>
</evidence>
<keyword evidence="4" id="KW-1185">Reference proteome</keyword>
<organism evidence="3">
    <name type="scientific">Darwinula stevensoni</name>
    <dbReference type="NCBI Taxonomy" id="69355"/>
    <lineage>
        <taxon>Eukaryota</taxon>
        <taxon>Metazoa</taxon>
        <taxon>Ecdysozoa</taxon>
        <taxon>Arthropoda</taxon>
        <taxon>Crustacea</taxon>
        <taxon>Oligostraca</taxon>
        <taxon>Ostracoda</taxon>
        <taxon>Podocopa</taxon>
        <taxon>Podocopida</taxon>
        <taxon>Darwinulocopina</taxon>
        <taxon>Darwinuloidea</taxon>
        <taxon>Darwinulidae</taxon>
        <taxon>Darwinula</taxon>
    </lineage>
</organism>
<dbReference type="PROSITE" id="PS00134">
    <property type="entry name" value="TRYPSIN_HIS"/>
    <property type="match status" value="1"/>
</dbReference>
<gene>
    <name evidence="3" type="ORF">DSTB1V02_LOCUS13596</name>
</gene>
<dbReference type="SMART" id="SM00020">
    <property type="entry name" value="Tryp_SPc"/>
    <property type="match status" value="1"/>
</dbReference>
<dbReference type="GO" id="GO:0006508">
    <property type="term" value="P:proteolysis"/>
    <property type="evidence" value="ECO:0007669"/>
    <property type="project" value="InterPro"/>
</dbReference>
<dbReference type="InterPro" id="IPR043504">
    <property type="entry name" value="Peptidase_S1_PA_chymotrypsin"/>
</dbReference>
<evidence type="ECO:0000313" key="4">
    <source>
        <dbReference type="Proteomes" id="UP000677054"/>
    </source>
</evidence>
<evidence type="ECO:0000256" key="1">
    <source>
        <dbReference type="ARBA" id="ARBA00023157"/>
    </source>
</evidence>
<dbReference type="FunFam" id="2.40.10.10:FF:000068">
    <property type="entry name" value="transmembrane protease serine 2"/>
    <property type="match status" value="1"/>
</dbReference>
<name>A0A7R9FTD5_9CRUS</name>
<dbReference type="PROSITE" id="PS50240">
    <property type="entry name" value="TRYPSIN_DOM"/>
    <property type="match status" value="1"/>
</dbReference>
<proteinExistence type="predicted"/>
<dbReference type="InterPro" id="IPR001254">
    <property type="entry name" value="Trypsin_dom"/>
</dbReference>
<feature type="domain" description="Peptidase S1" evidence="2">
    <location>
        <begin position="29"/>
        <end position="154"/>
    </location>
</feature>
<dbReference type="Proteomes" id="UP000677054">
    <property type="component" value="Unassembled WGS sequence"/>
</dbReference>
<dbReference type="PANTHER" id="PTHR24252:SF7">
    <property type="entry name" value="HYALIN"/>
    <property type="match status" value="1"/>
</dbReference>
<dbReference type="GO" id="GO:0004252">
    <property type="term" value="F:serine-type endopeptidase activity"/>
    <property type="evidence" value="ECO:0007669"/>
    <property type="project" value="InterPro"/>
</dbReference>
<dbReference type="EMBL" id="LR906407">
    <property type="protein sequence ID" value="CAD7253850.1"/>
    <property type="molecule type" value="Genomic_DNA"/>
</dbReference>
<dbReference type="Pfam" id="PF00089">
    <property type="entry name" value="Trypsin"/>
    <property type="match status" value="1"/>
</dbReference>
<dbReference type="InterPro" id="IPR009003">
    <property type="entry name" value="Peptidase_S1_PA"/>
</dbReference>
<dbReference type="InterPro" id="IPR018114">
    <property type="entry name" value="TRYPSIN_HIS"/>
</dbReference>
<dbReference type="PANTHER" id="PTHR24252">
    <property type="entry name" value="ACROSIN-RELATED"/>
    <property type="match status" value="1"/>
</dbReference>
<dbReference type="AlphaFoldDB" id="A0A7R9FTD5"/>
<dbReference type="Gene3D" id="2.40.10.10">
    <property type="entry name" value="Trypsin-like serine proteases"/>
    <property type="match status" value="2"/>
</dbReference>
<feature type="non-terminal residue" evidence="3">
    <location>
        <position position="1"/>
    </location>
</feature>
<sequence length="154" mass="16830">MNGFADFETAGRMIPPRVRHMRKFTHGKIVGGEPAELGQFPYQASIQDDIFGWGHYCGASILNSTHLLTAGHCDPYVGDKVVAGIINLDDEGPEAQIRRVDRVVIHPQYSGVENDVAVVTLDEPFVFNEFVGPVTLPLDGQQPSNEPGRSLTSI</sequence>
<protein>
    <recommendedName>
        <fullName evidence="2">Peptidase S1 domain-containing protein</fullName>
    </recommendedName>
</protein>
<reference evidence="3" key="1">
    <citation type="submission" date="2020-11" db="EMBL/GenBank/DDBJ databases">
        <authorList>
            <person name="Tran Van P."/>
        </authorList>
    </citation>
    <scope>NUCLEOTIDE SEQUENCE</scope>
</reference>
<evidence type="ECO:0000259" key="2">
    <source>
        <dbReference type="PROSITE" id="PS50240"/>
    </source>
</evidence>
<keyword evidence="1" id="KW-1015">Disulfide bond</keyword>
<accession>A0A7R9FTD5</accession>
<dbReference type="EMBL" id="CAJPEV010006890">
    <property type="protein sequence ID" value="CAG0904430.1"/>
    <property type="molecule type" value="Genomic_DNA"/>
</dbReference>
<dbReference type="SUPFAM" id="SSF50494">
    <property type="entry name" value="Trypsin-like serine proteases"/>
    <property type="match status" value="1"/>
</dbReference>